<reference evidence="2" key="1">
    <citation type="submission" date="2014-09" db="EMBL/GenBank/DDBJ databases">
        <authorList>
            <person name="Magalhaes I.L.F."/>
            <person name="Oliveira U."/>
            <person name="Santos F.R."/>
            <person name="Vidigal T.H.D.A."/>
            <person name="Brescovit A.D."/>
            <person name="Santos A.J."/>
        </authorList>
    </citation>
    <scope>NUCLEOTIDE SEQUENCE</scope>
    <source>
        <tissue evidence="2">Shoot tissue taken approximately 20 cm above the soil surface</tissue>
    </source>
</reference>
<dbReference type="AlphaFoldDB" id="A0A0A9HS20"/>
<evidence type="ECO:0000313" key="2">
    <source>
        <dbReference type="EMBL" id="JAE35713.1"/>
    </source>
</evidence>
<evidence type="ECO:0000256" key="1">
    <source>
        <dbReference type="SAM" id="MobiDB-lite"/>
    </source>
</evidence>
<organism evidence="2">
    <name type="scientific">Arundo donax</name>
    <name type="common">Giant reed</name>
    <name type="synonym">Donax arundinaceus</name>
    <dbReference type="NCBI Taxonomy" id="35708"/>
    <lineage>
        <taxon>Eukaryota</taxon>
        <taxon>Viridiplantae</taxon>
        <taxon>Streptophyta</taxon>
        <taxon>Embryophyta</taxon>
        <taxon>Tracheophyta</taxon>
        <taxon>Spermatophyta</taxon>
        <taxon>Magnoliopsida</taxon>
        <taxon>Liliopsida</taxon>
        <taxon>Poales</taxon>
        <taxon>Poaceae</taxon>
        <taxon>PACMAD clade</taxon>
        <taxon>Arundinoideae</taxon>
        <taxon>Arundineae</taxon>
        <taxon>Arundo</taxon>
    </lineage>
</organism>
<dbReference type="EMBL" id="GBRH01162183">
    <property type="protein sequence ID" value="JAE35713.1"/>
    <property type="molecule type" value="Transcribed_RNA"/>
</dbReference>
<protein>
    <submittedName>
        <fullName evidence="2">Uncharacterized protein</fullName>
    </submittedName>
</protein>
<feature type="region of interest" description="Disordered" evidence="1">
    <location>
        <begin position="1"/>
        <end position="23"/>
    </location>
</feature>
<name>A0A0A9HS20_ARUDO</name>
<reference evidence="2" key="2">
    <citation type="journal article" date="2015" name="Data Brief">
        <title>Shoot transcriptome of the giant reed, Arundo donax.</title>
        <authorList>
            <person name="Barrero R.A."/>
            <person name="Guerrero F.D."/>
            <person name="Moolhuijzen P."/>
            <person name="Goolsby J.A."/>
            <person name="Tidwell J."/>
            <person name="Bellgard S.E."/>
            <person name="Bellgard M.I."/>
        </authorList>
    </citation>
    <scope>NUCLEOTIDE SEQUENCE</scope>
    <source>
        <tissue evidence="2">Shoot tissue taken approximately 20 cm above the soil surface</tissue>
    </source>
</reference>
<proteinExistence type="predicted"/>
<accession>A0A0A9HS20</accession>
<sequence>MMALPGTSRAMVGKRPLKSPRVPPSDLSTCLATSIGPPYFAAAAGAATVAAAAAPPPAPAAAGAGAGAAVANALWACNLHLISSVGHARNETATPAPAPATTCWPAVSGTPGSDRSTASICPLTVKRTALKAATVARGAPMPLYRPRGPSAASVCLTASTAPA</sequence>